<organism evidence="1">
    <name type="scientific">Candidatus Paraimprobicoccus trichonymphae</name>
    <dbReference type="NCBI Taxonomy" id="3033793"/>
    <lineage>
        <taxon>Bacteria</taxon>
        <taxon>Bacillati</taxon>
        <taxon>Bacillota</taxon>
        <taxon>Clostridia</taxon>
        <taxon>Candidatus Paraimprobicoccus</taxon>
    </lineage>
</organism>
<accession>A0AA48KZK8</accession>
<dbReference type="KEGG" id="ptrh:RsTaC01_0086"/>
<dbReference type="AlphaFoldDB" id="A0AA48KZK8"/>
<dbReference type="Proteomes" id="UP001335720">
    <property type="component" value="Chromosome"/>
</dbReference>
<proteinExistence type="predicted"/>
<protein>
    <submittedName>
        <fullName evidence="1">Uncharacterized protein</fullName>
    </submittedName>
</protein>
<sequence length="133" mass="14777">MKLYKIYKICSMKAITVSSVKKLQYELFQKLGQNKETLSKLISSKTISLVSNFVNLKIVDSGLNLCKNSSNKAVVKTGLEAILDEKNISLSNTTIDIMKEIKNNVGNIENIENLKIACKYIDGNVNKAMACRA</sequence>
<dbReference type="EMBL" id="AP027925">
    <property type="protein sequence ID" value="BED92384.1"/>
    <property type="molecule type" value="Genomic_DNA"/>
</dbReference>
<evidence type="ECO:0000313" key="1">
    <source>
        <dbReference type="EMBL" id="BED92384.1"/>
    </source>
</evidence>
<gene>
    <name evidence="1" type="ORF">RsTaC01_0086</name>
</gene>
<name>A0AA48KZK8_9FIRM</name>
<reference evidence="1" key="1">
    <citation type="journal article" date="2023" name="ISME J.">
        <title>Emergence of putative energy parasites within Clostridia revealed by genome analysis of a novel endosymbiotic clade.</title>
        <authorList>
            <person name="Takahashi K."/>
            <person name="Kuwahara H."/>
            <person name="Horikawa Y."/>
            <person name="Izawa K."/>
            <person name="Kato D."/>
            <person name="Inagaki T."/>
            <person name="Yuki M."/>
            <person name="Ohkuma M."/>
            <person name="Hongoh Y."/>
        </authorList>
    </citation>
    <scope>NUCLEOTIDE SEQUENCE</scope>
    <source>
        <strain evidence="1">RsTa-C01</strain>
    </source>
</reference>